<keyword evidence="4" id="KW-1185">Reference proteome</keyword>
<evidence type="ECO:0000313" key="4">
    <source>
        <dbReference type="Proteomes" id="UP001603978"/>
    </source>
</evidence>
<protein>
    <submittedName>
        <fullName evidence="3">DUF4142 domain-containing protein</fullName>
    </submittedName>
</protein>
<dbReference type="PANTHER" id="PTHR38593">
    <property type="entry name" value="BLR2558 PROTEIN"/>
    <property type="match status" value="1"/>
</dbReference>
<dbReference type="Proteomes" id="UP001603978">
    <property type="component" value="Unassembled WGS sequence"/>
</dbReference>
<sequence>MRTRLTMSLAAVAVAVLAGCGDDVPPSTAGLAPPQTGAQPSEQDRAWMRTIHQGNLAEVQAGQLAQGKGMTREIKSIGKMLVHDHTELDTKVTQAASRLRIELPTSPTAEQRAERVRLQDATGKDFDQDFLAGMIKAHTAAIAATNTEISRGSSQTVVALAKTAAPSLQKHLSALRQAQKG</sequence>
<feature type="signal peptide" evidence="1">
    <location>
        <begin position="1"/>
        <end position="18"/>
    </location>
</feature>
<name>A0ABW7AEJ3_9ACTN</name>
<keyword evidence="1" id="KW-0732">Signal</keyword>
<evidence type="ECO:0000259" key="2">
    <source>
        <dbReference type="Pfam" id="PF13628"/>
    </source>
</evidence>
<dbReference type="PANTHER" id="PTHR38593:SF1">
    <property type="entry name" value="BLR2558 PROTEIN"/>
    <property type="match status" value="1"/>
</dbReference>
<gene>
    <name evidence="3" type="ORF">ACFLIM_21560</name>
</gene>
<evidence type="ECO:0000256" key="1">
    <source>
        <dbReference type="SAM" id="SignalP"/>
    </source>
</evidence>
<dbReference type="EMBL" id="JBICRM010000012">
    <property type="protein sequence ID" value="MFG1705785.1"/>
    <property type="molecule type" value="Genomic_DNA"/>
</dbReference>
<feature type="chain" id="PRO_5045577221" evidence="1">
    <location>
        <begin position="19"/>
        <end position="181"/>
    </location>
</feature>
<dbReference type="Pfam" id="PF13628">
    <property type="entry name" value="DUF4142"/>
    <property type="match status" value="1"/>
</dbReference>
<organism evidence="3 4">
    <name type="scientific">Nonomuraea marmarensis</name>
    <dbReference type="NCBI Taxonomy" id="3351344"/>
    <lineage>
        <taxon>Bacteria</taxon>
        <taxon>Bacillati</taxon>
        <taxon>Actinomycetota</taxon>
        <taxon>Actinomycetes</taxon>
        <taxon>Streptosporangiales</taxon>
        <taxon>Streptosporangiaceae</taxon>
        <taxon>Nonomuraea</taxon>
    </lineage>
</organism>
<comment type="caution">
    <text evidence="3">The sequence shown here is derived from an EMBL/GenBank/DDBJ whole genome shotgun (WGS) entry which is preliminary data.</text>
</comment>
<accession>A0ABW7AEJ3</accession>
<dbReference type="PROSITE" id="PS51257">
    <property type="entry name" value="PROKAR_LIPOPROTEIN"/>
    <property type="match status" value="1"/>
</dbReference>
<reference evidence="3 4" key="1">
    <citation type="submission" date="2024-10" db="EMBL/GenBank/DDBJ databases">
        <authorList>
            <person name="Topkara A.R."/>
            <person name="Saygin H."/>
        </authorList>
    </citation>
    <scope>NUCLEOTIDE SEQUENCE [LARGE SCALE GENOMIC DNA]</scope>
    <source>
        <strain evidence="3 4">M3C6</strain>
    </source>
</reference>
<feature type="domain" description="DUF4142" evidence="2">
    <location>
        <begin position="43"/>
        <end position="176"/>
    </location>
</feature>
<evidence type="ECO:0000313" key="3">
    <source>
        <dbReference type="EMBL" id="MFG1705785.1"/>
    </source>
</evidence>
<dbReference type="InterPro" id="IPR025419">
    <property type="entry name" value="DUF4142"/>
</dbReference>
<proteinExistence type="predicted"/>
<dbReference type="RefSeq" id="WP_393168063.1">
    <property type="nucleotide sequence ID" value="NZ_JBICRM010000012.1"/>
</dbReference>
<dbReference type="InterPro" id="IPR012347">
    <property type="entry name" value="Ferritin-like"/>
</dbReference>
<dbReference type="Gene3D" id="1.20.1260.10">
    <property type="match status" value="1"/>
</dbReference>